<sequence>MTTILCLLLIGFLVRRAYPRNKTARSHERWPIARSEHQGDAGEKLVHDELLQVLSWLCGANFYLHPTAVLLDHAPGTAFPTAEVDHLVITPFGIFVVETKHWTGEIAPGTDPGTVVRVGAGGQRETRRCPLRQNRSKVAFLRAALPASWAIEGLGVFSNETCFLSPNLPADLIRRPDLGQWLRERKYRHEAASLRDVNVNMAWRAIQSLRTPDPDGLAIARHCLRAQEKTQIPKNLS</sequence>
<evidence type="ECO:0000259" key="1">
    <source>
        <dbReference type="PROSITE" id="PS50965"/>
    </source>
</evidence>
<evidence type="ECO:0000313" key="2">
    <source>
        <dbReference type="EMBL" id="SDR54403.1"/>
    </source>
</evidence>
<reference evidence="3" key="1">
    <citation type="submission" date="2016-10" db="EMBL/GenBank/DDBJ databases">
        <authorList>
            <person name="Varghese N."/>
            <person name="Submissions S."/>
        </authorList>
    </citation>
    <scope>NUCLEOTIDE SEQUENCE [LARGE SCALE GENOMIC DNA]</scope>
    <source>
        <strain evidence="3">GAS106B</strain>
    </source>
</reference>
<dbReference type="InterPro" id="IPR011528">
    <property type="entry name" value="NERD"/>
</dbReference>
<proteinExistence type="predicted"/>
<name>A0A1H1JWI7_9BURK</name>
<feature type="domain" description="NERD" evidence="1">
    <location>
        <begin position="38"/>
        <end position="164"/>
    </location>
</feature>
<organism evidence="2 3">
    <name type="scientific">Paraburkholderia fungorum</name>
    <dbReference type="NCBI Taxonomy" id="134537"/>
    <lineage>
        <taxon>Bacteria</taxon>
        <taxon>Pseudomonadati</taxon>
        <taxon>Pseudomonadota</taxon>
        <taxon>Betaproteobacteria</taxon>
        <taxon>Burkholderiales</taxon>
        <taxon>Burkholderiaceae</taxon>
        <taxon>Paraburkholderia</taxon>
    </lineage>
</organism>
<evidence type="ECO:0000313" key="3">
    <source>
        <dbReference type="Proteomes" id="UP000183487"/>
    </source>
</evidence>
<dbReference type="Pfam" id="PF08378">
    <property type="entry name" value="NERD"/>
    <property type="match status" value="1"/>
</dbReference>
<dbReference type="PROSITE" id="PS50965">
    <property type="entry name" value="NERD"/>
    <property type="match status" value="1"/>
</dbReference>
<dbReference type="Proteomes" id="UP000183487">
    <property type="component" value="Unassembled WGS sequence"/>
</dbReference>
<keyword evidence="3" id="KW-1185">Reference proteome</keyword>
<dbReference type="EMBL" id="FNKP01000004">
    <property type="protein sequence ID" value="SDR54403.1"/>
    <property type="molecule type" value="Genomic_DNA"/>
</dbReference>
<dbReference type="RefSeq" id="WP_074774060.1">
    <property type="nucleotide sequence ID" value="NZ_FNKP01000004.1"/>
</dbReference>
<protein>
    <submittedName>
        <fullName evidence="2">Nuclease-related domain-containing protein</fullName>
    </submittedName>
</protein>
<dbReference type="OrthoDB" id="5782056at2"/>
<gene>
    <name evidence="2" type="ORF">SAMN05443245_7419</name>
</gene>
<dbReference type="AlphaFoldDB" id="A0A1H1JWI7"/>
<accession>A0A1H1JWI7</accession>